<dbReference type="AlphaFoldDB" id="E3E8N4"/>
<protein>
    <submittedName>
        <fullName evidence="1">Uncharacterized protein</fullName>
    </submittedName>
</protein>
<accession>E3E8N4</accession>
<dbReference type="PATRIC" id="fig|886882.15.peg.3787"/>
<organism evidence="1 2">
    <name type="scientific">Paenibacillus polymyxa (strain SC2)</name>
    <name type="common">Bacillus polymyxa</name>
    <dbReference type="NCBI Taxonomy" id="886882"/>
    <lineage>
        <taxon>Bacteria</taxon>
        <taxon>Bacillati</taxon>
        <taxon>Bacillota</taxon>
        <taxon>Bacilli</taxon>
        <taxon>Bacillales</taxon>
        <taxon>Paenibacillaceae</taxon>
        <taxon>Paenibacillus</taxon>
    </lineage>
</organism>
<dbReference type="RefSeq" id="WP_013372323.1">
    <property type="nucleotide sequence ID" value="NC_014622.2"/>
</dbReference>
<dbReference type="EMBL" id="CP002213">
    <property type="protein sequence ID" value="ADO57743.1"/>
    <property type="molecule type" value="Genomic_DNA"/>
</dbReference>
<name>E3E8N4_PAEPS</name>
<dbReference type="HOGENOM" id="CLU_1633759_0_0_9"/>
<gene>
    <name evidence="1" type="ORF">PPSC2_17715</name>
</gene>
<dbReference type="Proteomes" id="UP000006868">
    <property type="component" value="Chromosome"/>
</dbReference>
<sequence>MKNHDDEKSALEEAAVSIFVDLYNLNREDHLEVIERRERPDYILKSIKDGLVGLEVTHLFYDADEAKMLFGRSAEEMHGLENSASYIQVLNELLKQKEKKIEKYDAAYPIALLIRNASPIFGMSDFLRNKNAIYKPEKYTHIWFVSKDGNDNEWSLKDLLTV</sequence>
<proteinExistence type="predicted"/>
<reference evidence="1 2" key="1">
    <citation type="journal article" date="2011" name="J. Bacteriol.">
        <title>Complete genome sequence of Paenibacillus polymyxa SC2, a strain of plant growth-promoting Rhizobacterium with broad-spectrum antimicrobial activity.</title>
        <authorList>
            <person name="Ma M."/>
            <person name="Wang C."/>
            <person name="Ding Y."/>
            <person name="Li L."/>
            <person name="Shen D."/>
            <person name="Jiang X."/>
            <person name="Guan D."/>
            <person name="Cao F."/>
            <person name="Chen H."/>
            <person name="Feng R."/>
            <person name="Wang X."/>
            <person name="Ge Y."/>
            <person name="Yao L."/>
            <person name="Bing X."/>
            <person name="Yang X."/>
            <person name="Li J."/>
            <person name="Du B."/>
        </authorList>
    </citation>
    <scope>NUCLEOTIDE SEQUENCE [LARGE SCALE GENOMIC DNA]</scope>
    <source>
        <strain evidence="1 2">SC2</strain>
    </source>
</reference>
<evidence type="ECO:0000313" key="1">
    <source>
        <dbReference type="EMBL" id="ADO57743.1"/>
    </source>
</evidence>
<dbReference type="eggNOG" id="ENOG503064B">
    <property type="taxonomic scope" value="Bacteria"/>
</dbReference>
<dbReference type="OrthoDB" id="1796298at2"/>
<evidence type="ECO:0000313" key="2">
    <source>
        <dbReference type="Proteomes" id="UP000006868"/>
    </source>
</evidence>
<dbReference type="KEGG" id="ppm:PPSC2_17715"/>